<dbReference type="GO" id="GO:0042910">
    <property type="term" value="F:xenobiotic transmembrane transporter activity"/>
    <property type="evidence" value="ECO:0007669"/>
    <property type="project" value="TreeGrafter"/>
</dbReference>
<gene>
    <name evidence="9" type="ORF">EXE30_01130</name>
</gene>
<sequence length="1046" mass="114681">MDTNSSQLPKPEGLFDRLIQFAIKNAIWVMLFVMTWIAIGVWSYQKLPIDAVPDITNTQVQINTQANGYTALEVEQRITYPIETAMAGIPDLEQTRSISRYGLSQVTIIFKDGTDIYWARQLINQRLQEADGQLPDAVDPVMSPVSTGLGEIYQWVVKAKAGAKKEDGTPYSAMDLREIQDWIVRPQLQRVKGVAEINSIGGYNKTYIVSPDLKRLQQLQISLTEFQTALQENNENRGAGFIEENGQQLTVRVPGMLSTIEDIQNITVSIKNGSPIRVSDVATVAIGHDLRTGAATYNGEETVLGIAMMMMGENSRTVAQAVDAKIQEIQSTLPKGVEIETVYDRTTLVNKAIKTVQKNLVEGAILVIVILFIFLGNFRAALITACVIPLSMLFTLTGMAQQNISANLMSLGALDFGIIVDGAVVIVENCIRRLAEAQHHAGRLLTRQERFKEVFLAAKQARKPLLFGQAIIMVVYLPIFALTGVEAKMFHPMAMTVVMALLGAMILSVTFVPAAVALFITGEVKEKESRWMQTLKGKYQQILDWAYQFKMVVVTFAISILVLTGVLTTQIGSEFAPQLSEGDFAVQQMRSPSTGLEQSLRMQENTEKLILKNFPEVKAVFARTGTAEVATDVMPPNISDAVILLKPKDQWKNPKESIDALRTRMQAFLETIPGNNSEFSQPIELRFNELISGIRSDVGIKVFGDDMSVLDTQAQAIAQKVQKISGATAVKVEQTSGLPVLNVDINNALAAQYGLSVKTIQDVVAASVGGQNVGQILQGDRRFDFEIRLPDDQRTAQNLAQLPIQLPNGGLIQLQDVAKVETISGMSQVGRENGKRRVIVTANVEGRDLGSFVQELQTTLKQQPLPAGYWLEYGGQFENLASAAARMQIVIPLALIAIFTLLMAVFHNFKESLLVFSGVPFALSGGLVALWLRDIPLSMSAGVGFIALSGVAVLNGLVMLSFIKELREQFDLHIATWQGAILRLRPVLMTAFVASLGFIPMAIATGTGAEVQRPLATVVIGGIISSTLLTLVILPVVYRWMNERDC</sequence>
<feature type="transmembrane region" description="Helical" evidence="8">
    <location>
        <begin position="359"/>
        <end position="375"/>
    </location>
</feature>
<evidence type="ECO:0000313" key="10">
    <source>
        <dbReference type="Proteomes" id="UP000292110"/>
    </source>
</evidence>
<reference evidence="9 10" key="1">
    <citation type="submission" date="2019-02" db="EMBL/GenBank/DDBJ databases">
        <title>The draft genome of Acinetobacter halotolerans strain JCM 31009.</title>
        <authorList>
            <person name="Qin J."/>
            <person name="Feng Y."/>
            <person name="Nemec A."/>
            <person name="Zong Z."/>
        </authorList>
    </citation>
    <scope>NUCLEOTIDE SEQUENCE [LARGE SCALE GENOMIC DNA]</scope>
    <source>
        <strain evidence="9 10">JCM 31009</strain>
    </source>
</reference>
<feature type="transmembrane region" description="Helical" evidence="8">
    <location>
        <begin position="1015"/>
        <end position="1038"/>
    </location>
</feature>
<dbReference type="SUPFAM" id="SSF82693">
    <property type="entry name" value="Multidrug efflux transporter AcrB pore domain, PN1, PN2, PC1 and PC2 subdomains"/>
    <property type="match status" value="3"/>
</dbReference>
<evidence type="ECO:0000256" key="6">
    <source>
        <dbReference type="ARBA" id="ARBA00022989"/>
    </source>
</evidence>
<dbReference type="Gene3D" id="3.30.70.1440">
    <property type="entry name" value="Multidrug efflux transporter AcrB pore domain"/>
    <property type="match status" value="1"/>
</dbReference>
<evidence type="ECO:0000256" key="4">
    <source>
        <dbReference type="ARBA" id="ARBA00022475"/>
    </source>
</evidence>
<comment type="caution">
    <text evidence="9">The sequence shown here is derived from an EMBL/GenBank/DDBJ whole genome shotgun (WGS) entry which is preliminary data.</text>
</comment>
<keyword evidence="4" id="KW-1003">Cell membrane</keyword>
<dbReference type="NCBIfam" id="TIGR00914">
    <property type="entry name" value="2A0601"/>
    <property type="match status" value="1"/>
</dbReference>
<keyword evidence="5 8" id="KW-0812">Transmembrane</keyword>
<dbReference type="PANTHER" id="PTHR32063:SF24">
    <property type="entry name" value="CATION EFFLUX SYSTEM (ACRB_ACRD_ACRF FAMILY)"/>
    <property type="match status" value="1"/>
</dbReference>
<dbReference type="InterPro" id="IPR004763">
    <property type="entry name" value="CusA-like"/>
</dbReference>
<dbReference type="PRINTS" id="PR00702">
    <property type="entry name" value="ACRIFLAVINRP"/>
</dbReference>
<dbReference type="PANTHER" id="PTHR32063">
    <property type="match status" value="1"/>
</dbReference>
<feature type="transmembrane region" description="Helical" evidence="8">
    <location>
        <begin position="497"/>
        <end position="521"/>
    </location>
</feature>
<dbReference type="InterPro" id="IPR001036">
    <property type="entry name" value="Acrflvin-R"/>
</dbReference>
<feature type="transmembrane region" description="Helical" evidence="8">
    <location>
        <begin position="984"/>
        <end position="1003"/>
    </location>
</feature>
<proteinExistence type="inferred from homology"/>
<evidence type="ECO:0000313" key="9">
    <source>
        <dbReference type="EMBL" id="RZF56887.1"/>
    </source>
</evidence>
<feature type="transmembrane region" description="Helical" evidence="8">
    <location>
        <begin position="26"/>
        <end position="44"/>
    </location>
</feature>
<dbReference type="SUPFAM" id="SSF82714">
    <property type="entry name" value="Multidrug efflux transporter AcrB TolC docking domain, DN and DC subdomains"/>
    <property type="match status" value="2"/>
</dbReference>
<keyword evidence="7 8" id="KW-0472">Membrane</keyword>
<dbReference type="SUPFAM" id="SSF82866">
    <property type="entry name" value="Multidrug efflux transporter AcrB transmembrane domain"/>
    <property type="match status" value="2"/>
</dbReference>
<dbReference type="Pfam" id="PF00873">
    <property type="entry name" value="ACR_tran"/>
    <property type="match status" value="1"/>
</dbReference>
<keyword evidence="10" id="KW-1185">Reference proteome</keyword>
<comment type="subcellular location">
    <subcellularLocation>
        <location evidence="1">Cell membrane</location>
        <topology evidence="1">Multi-pass membrane protein</topology>
    </subcellularLocation>
</comment>
<dbReference type="Gene3D" id="3.30.70.1430">
    <property type="entry name" value="Multidrug efflux transporter AcrB pore domain"/>
    <property type="match status" value="2"/>
</dbReference>
<dbReference type="Gene3D" id="3.30.70.1320">
    <property type="entry name" value="Multidrug efflux transporter AcrB pore domain like"/>
    <property type="match status" value="1"/>
</dbReference>
<evidence type="ECO:0000256" key="3">
    <source>
        <dbReference type="ARBA" id="ARBA00022448"/>
    </source>
</evidence>
<dbReference type="RefSeq" id="WP_130160834.1">
    <property type="nucleotide sequence ID" value="NZ_SGIM01000001.1"/>
</dbReference>
<dbReference type="EMBL" id="SGIM01000001">
    <property type="protein sequence ID" value="RZF56887.1"/>
    <property type="molecule type" value="Genomic_DNA"/>
</dbReference>
<keyword evidence="3" id="KW-0813">Transport</keyword>
<feature type="transmembrane region" description="Helical" evidence="8">
    <location>
        <begin position="465"/>
        <end position="485"/>
    </location>
</feature>
<evidence type="ECO:0000256" key="2">
    <source>
        <dbReference type="ARBA" id="ARBA00010942"/>
    </source>
</evidence>
<dbReference type="GO" id="GO:0005886">
    <property type="term" value="C:plasma membrane"/>
    <property type="evidence" value="ECO:0007669"/>
    <property type="project" value="UniProtKB-SubCell"/>
</dbReference>
<evidence type="ECO:0000256" key="1">
    <source>
        <dbReference type="ARBA" id="ARBA00004651"/>
    </source>
</evidence>
<organism evidence="9 10">
    <name type="scientific">Acinetobacter halotolerans</name>
    <dbReference type="NCBI Taxonomy" id="1752076"/>
    <lineage>
        <taxon>Bacteria</taxon>
        <taxon>Pseudomonadati</taxon>
        <taxon>Pseudomonadota</taxon>
        <taxon>Gammaproteobacteria</taxon>
        <taxon>Moraxellales</taxon>
        <taxon>Moraxellaceae</taxon>
        <taxon>Acinetobacter</taxon>
    </lineage>
</organism>
<evidence type="ECO:0000256" key="7">
    <source>
        <dbReference type="ARBA" id="ARBA00023136"/>
    </source>
</evidence>
<feature type="transmembrane region" description="Helical" evidence="8">
    <location>
        <begin position="913"/>
        <end position="932"/>
    </location>
</feature>
<keyword evidence="6 8" id="KW-1133">Transmembrane helix</keyword>
<dbReference type="AlphaFoldDB" id="A0A4Q6XM40"/>
<dbReference type="InterPro" id="IPR027463">
    <property type="entry name" value="AcrB_DN_DC_subdom"/>
</dbReference>
<accession>A0A4Q6XM40</accession>
<feature type="transmembrane region" description="Helical" evidence="8">
    <location>
        <begin position="542"/>
        <end position="567"/>
    </location>
</feature>
<feature type="transmembrane region" description="Helical" evidence="8">
    <location>
        <begin position="889"/>
        <end position="906"/>
    </location>
</feature>
<comment type="similarity">
    <text evidence="2">Belongs to the resistance-nodulation-cell division (RND) (TC 2.A.6) family.</text>
</comment>
<protein>
    <submittedName>
        <fullName evidence="9">CusA/CzcA family heavy metal efflux RND transporter</fullName>
    </submittedName>
</protein>
<feature type="transmembrane region" description="Helical" evidence="8">
    <location>
        <begin position="938"/>
        <end position="963"/>
    </location>
</feature>
<dbReference type="Gene3D" id="3.30.2090.10">
    <property type="entry name" value="Multidrug efflux transporter AcrB TolC docking domain, DN and DC subdomains"/>
    <property type="match status" value="2"/>
</dbReference>
<evidence type="ECO:0000256" key="8">
    <source>
        <dbReference type="SAM" id="Phobius"/>
    </source>
</evidence>
<name>A0A4Q6XM40_9GAMM</name>
<evidence type="ECO:0000256" key="5">
    <source>
        <dbReference type="ARBA" id="ARBA00022692"/>
    </source>
</evidence>
<dbReference type="Gene3D" id="1.20.1640.10">
    <property type="entry name" value="Multidrug efflux transporter AcrB transmembrane domain"/>
    <property type="match status" value="2"/>
</dbReference>
<dbReference type="Proteomes" id="UP000292110">
    <property type="component" value="Unassembled WGS sequence"/>
</dbReference>
<dbReference type="GO" id="GO:0008324">
    <property type="term" value="F:monoatomic cation transmembrane transporter activity"/>
    <property type="evidence" value="ECO:0007669"/>
    <property type="project" value="InterPro"/>
</dbReference>